<accession>A0ACB6Z976</accession>
<keyword evidence="2" id="KW-1185">Reference proteome</keyword>
<reference evidence="1" key="2">
    <citation type="journal article" date="2020" name="Nat. Commun.">
        <title>Large-scale genome sequencing of mycorrhizal fungi provides insights into the early evolution of symbiotic traits.</title>
        <authorList>
            <person name="Miyauchi S."/>
            <person name="Kiss E."/>
            <person name="Kuo A."/>
            <person name="Drula E."/>
            <person name="Kohler A."/>
            <person name="Sanchez-Garcia M."/>
            <person name="Morin E."/>
            <person name="Andreopoulos B."/>
            <person name="Barry K.W."/>
            <person name="Bonito G."/>
            <person name="Buee M."/>
            <person name="Carver A."/>
            <person name="Chen C."/>
            <person name="Cichocki N."/>
            <person name="Clum A."/>
            <person name="Culley D."/>
            <person name="Crous P.W."/>
            <person name="Fauchery L."/>
            <person name="Girlanda M."/>
            <person name="Hayes R.D."/>
            <person name="Keri Z."/>
            <person name="LaButti K."/>
            <person name="Lipzen A."/>
            <person name="Lombard V."/>
            <person name="Magnuson J."/>
            <person name="Maillard F."/>
            <person name="Murat C."/>
            <person name="Nolan M."/>
            <person name="Ohm R.A."/>
            <person name="Pangilinan J."/>
            <person name="Pereira M.F."/>
            <person name="Perotto S."/>
            <person name="Peter M."/>
            <person name="Pfister S."/>
            <person name="Riley R."/>
            <person name="Sitrit Y."/>
            <person name="Stielow J.B."/>
            <person name="Szollosi G."/>
            <person name="Zifcakova L."/>
            <person name="Stursova M."/>
            <person name="Spatafora J.W."/>
            <person name="Tedersoo L."/>
            <person name="Vaario L.M."/>
            <person name="Yamada A."/>
            <person name="Yan M."/>
            <person name="Wang P."/>
            <person name="Xu J."/>
            <person name="Bruns T."/>
            <person name="Baldrian P."/>
            <person name="Vilgalys R."/>
            <person name="Dunand C."/>
            <person name="Henrissat B."/>
            <person name="Grigoriev I.V."/>
            <person name="Hibbett D."/>
            <person name="Nagy L.G."/>
            <person name="Martin F.M."/>
        </authorList>
    </citation>
    <scope>NUCLEOTIDE SEQUENCE</scope>
    <source>
        <strain evidence="1">P2</strain>
    </source>
</reference>
<dbReference type="Proteomes" id="UP000886501">
    <property type="component" value="Unassembled WGS sequence"/>
</dbReference>
<sequence length="1101" mass="120876">MSARAISPPPVYDLAMSTSLKPYLELPHLLSLAWVAYPILSLLFVIFRLLSSADSAQSSIESAKENLLASCKAAERAASSTASFPRYMALAANQQFTDAVNGTLNGARAALVLSLTVMEAVINFLVDIYRSTFLCFLELIVRGTLSVLISATQEITNFLQNTLGNLRTSIQNDIASVNNVIKAAVDGINKVNPFADITAPQFTVPSLDGLQNVQIPDDFTQALIKLNSSIPSVAEIKHKLNGLLDAPFELTKKEINDTFNSVSFKPSVFSIPQQSTITFCDQIDTSVIDDLGRDLIKMTKIGIIIIIAVIFLLILANCALEWYKWRCLQNHLEYTRQAWNTDLTVYHHPTAHSTPSIQLTNHNLLTLHGITAHPLLMRIANQISALFRLSPSQHIHTRWFFSYVFHPPALACFLIGFVGLLSVQLQLFALGPIEQSYRNKALSSVNDFSNTIATAMNENMLNQSAVYTSQVNAEVDVIQNTINDGVFGWVNSTTSTLNTTLNNFYGEVQDLVGTVFGGTILEKPMHDFVSCLIGSKVDALSSALTFMHDNLHVDMPRMNQSFLVLSPADVNDVARPVALAAIGSGSGNEEDGGIVGRIVSNYVKALKKERVMFLIFIGIWGIVVLMAFLVIFWHSYLKAWVDQRKKRRWQREQREGFDQIAVRGGHITVTDERSIEGCGRGGMNLPSFTPLASPRPGFLGTLTSPRRRVGSPNNANGLLKPHPHPLGNLDKNYEKSWDSFIDSSRENEKGVSPVSKSTVQFKTTTRGFIGMGIFGRKTMDKEKFVIDTDDEPVSSGNSASASQTLLSVFSRLATLNPFGRKQQDLKPRPISPPMHSSPRPGHRSPPNLSIDIGRATNLKPANLPTIETSSPIEHDENRPTSTWSISPAAPRFPWLATRGSDGSQRSRKPQAVPLRVRNVDPELDAPSPSDNLQEVKAERKPVVVNGPSSHLAPPLHYGYERPVPPEMPRSVSPPPGISSTRVQTQLPARKPSPPPFAHYHVPNVSVVDTNYNFSPGPGRPLHPGLVRESVFSAESPANNFNEGPLVDPFATPFDDSNAVKSQRQPPQRKPSLNPNTTNPFLNAAEAWRSSTNGNPFAPVAL</sequence>
<evidence type="ECO:0000313" key="1">
    <source>
        <dbReference type="EMBL" id="KAF9646255.1"/>
    </source>
</evidence>
<reference evidence="1" key="1">
    <citation type="submission" date="2019-10" db="EMBL/GenBank/DDBJ databases">
        <authorList>
            <consortium name="DOE Joint Genome Institute"/>
            <person name="Kuo A."/>
            <person name="Miyauchi S."/>
            <person name="Kiss E."/>
            <person name="Drula E."/>
            <person name="Kohler A."/>
            <person name="Sanchez-Garcia M."/>
            <person name="Andreopoulos B."/>
            <person name="Barry K.W."/>
            <person name="Bonito G."/>
            <person name="Buee M."/>
            <person name="Carver A."/>
            <person name="Chen C."/>
            <person name="Cichocki N."/>
            <person name="Clum A."/>
            <person name="Culley D."/>
            <person name="Crous P.W."/>
            <person name="Fauchery L."/>
            <person name="Girlanda M."/>
            <person name="Hayes R."/>
            <person name="Keri Z."/>
            <person name="Labutti K."/>
            <person name="Lipzen A."/>
            <person name="Lombard V."/>
            <person name="Magnuson J."/>
            <person name="Maillard F."/>
            <person name="Morin E."/>
            <person name="Murat C."/>
            <person name="Nolan M."/>
            <person name="Ohm R."/>
            <person name="Pangilinan J."/>
            <person name="Pereira M."/>
            <person name="Perotto S."/>
            <person name="Peter M."/>
            <person name="Riley R."/>
            <person name="Sitrit Y."/>
            <person name="Stielow B."/>
            <person name="Szollosi G."/>
            <person name="Zifcakova L."/>
            <person name="Stursova M."/>
            <person name="Spatafora J.W."/>
            <person name="Tedersoo L."/>
            <person name="Vaario L.-M."/>
            <person name="Yamada A."/>
            <person name="Yan M."/>
            <person name="Wang P."/>
            <person name="Xu J."/>
            <person name="Bruns T."/>
            <person name="Baldrian P."/>
            <person name="Vilgalys R."/>
            <person name="Henrissat B."/>
            <person name="Grigoriev I.V."/>
            <person name="Hibbett D."/>
            <person name="Nagy L.G."/>
            <person name="Martin F.M."/>
        </authorList>
    </citation>
    <scope>NUCLEOTIDE SEQUENCE</scope>
    <source>
        <strain evidence="1">P2</strain>
    </source>
</reference>
<gene>
    <name evidence="1" type="ORF">BDM02DRAFT_3147717</name>
</gene>
<evidence type="ECO:0000313" key="2">
    <source>
        <dbReference type="Proteomes" id="UP000886501"/>
    </source>
</evidence>
<organism evidence="1 2">
    <name type="scientific">Thelephora ganbajun</name>
    <name type="common">Ganba fungus</name>
    <dbReference type="NCBI Taxonomy" id="370292"/>
    <lineage>
        <taxon>Eukaryota</taxon>
        <taxon>Fungi</taxon>
        <taxon>Dikarya</taxon>
        <taxon>Basidiomycota</taxon>
        <taxon>Agaricomycotina</taxon>
        <taxon>Agaricomycetes</taxon>
        <taxon>Thelephorales</taxon>
        <taxon>Thelephoraceae</taxon>
        <taxon>Thelephora</taxon>
    </lineage>
</organism>
<proteinExistence type="predicted"/>
<dbReference type="EMBL" id="MU118063">
    <property type="protein sequence ID" value="KAF9646255.1"/>
    <property type="molecule type" value="Genomic_DNA"/>
</dbReference>
<comment type="caution">
    <text evidence="1">The sequence shown here is derived from an EMBL/GenBank/DDBJ whole genome shotgun (WGS) entry which is preliminary data.</text>
</comment>
<protein>
    <submittedName>
        <fullName evidence="1">Uncharacterized protein</fullName>
    </submittedName>
</protein>
<name>A0ACB6Z976_THEGA</name>